<dbReference type="KEGG" id="rarg:115750476"/>
<comment type="similarity">
    <text evidence="2 6">Belongs to the drug/metabolite transporter (DMT) superfamily. Plant drug/metabolite exporter (P-DME) (TC 2.A.7.4) family.</text>
</comment>
<feature type="transmembrane region" description="Helical" evidence="6">
    <location>
        <begin position="34"/>
        <end position="52"/>
    </location>
</feature>
<evidence type="ECO:0000259" key="7">
    <source>
        <dbReference type="Pfam" id="PF00892"/>
    </source>
</evidence>
<dbReference type="PANTHER" id="PTHR31218">
    <property type="entry name" value="WAT1-RELATED PROTEIN"/>
    <property type="match status" value="1"/>
</dbReference>
<dbReference type="GO" id="GO:0016020">
    <property type="term" value="C:membrane"/>
    <property type="evidence" value="ECO:0007669"/>
    <property type="project" value="UniProtKB-SubCell"/>
</dbReference>
<name>A0A8B8QBZ9_9MYRT</name>
<evidence type="ECO:0000313" key="8">
    <source>
        <dbReference type="Proteomes" id="UP000827889"/>
    </source>
</evidence>
<feature type="transmembrane region" description="Helical" evidence="6">
    <location>
        <begin position="89"/>
        <end position="117"/>
    </location>
</feature>
<dbReference type="Pfam" id="PF00892">
    <property type="entry name" value="EamA"/>
    <property type="match status" value="1"/>
</dbReference>
<organism evidence="8 9">
    <name type="scientific">Rhodamnia argentea</name>
    <dbReference type="NCBI Taxonomy" id="178133"/>
    <lineage>
        <taxon>Eukaryota</taxon>
        <taxon>Viridiplantae</taxon>
        <taxon>Streptophyta</taxon>
        <taxon>Embryophyta</taxon>
        <taxon>Tracheophyta</taxon>
        <taxon>Spermatophyta</taxon>
        <taxon>Magnoliopsida</taxon>
        <taxon>eudicotyledons</taxon>
        <taxon>Gunneridae</taxon>
        <taxon>Pentapetalae</taxon>
        <taxon>rosids</taxon>
        <taxon>malvids</taxon>
        <taxon>Myrtales</taxon>
        <taxon>Myrtaceae</taxon>
        <taxon>Myrtoideae</taxon>
        <taxon>Myrteae</taxon>
        <taxon>Australasian group</taxon>
        <taxon>Rhodamnia</taxon>
    </lineage>
</organism>
<dbReference type="InterPro" id="IPR000620">
    <property type="entry name" value="EamA_dom"/>
</dbReference>
<evidence type="ECO:0000256" key="4">
    <source>
        <dbReference type="ARBA" id="ARBA00022989"/>
    </source>
</evidence>
<evidence type="ECO:0000256" key="6">
    <source>
        <dbReference type="RuleBase" id="RU363077"/>
    </source>
</evidence>
<evidence type="ECO:0000313" key="9">
    <source>
        <dbReference type="RefSeq" id="XP_030543717.1"/>
    </source>
</evidence>
<reference evidence="9" key="1">
    <citation type="submission" date="2025-08" db="UniProtKB">
        <authorList>
            <consortium name="RefSeq"/>
        </authorList>
    </citation>
    <scope>IDENTIFICATION</scope>
    <source>
        <tissue evidence="9">Leaf</tissue>
    </source>
</reference>
<dbReference type="InterPro" id="IPR037185">
    <property type="entry name" value="EmrE-like"/>
</dbReference>
<comment type="subcellular location">
    <subcellularLocation>
        <location evidence="1 6">Membrane</location>
        <topology evidence="1 6">Multi-pass membrane protein</topology>
    </subcellularLocation>
</comment>
<feature type="transmembrane region" description="Helical" evidence="6">
    <location>
        <begin position="64"/>
        <end position="83"/>
    </location>
</feature>
<keyword evidence="8" id="KW-1185">Reference proteome</keyword>
<feature type="transmembrane region" description="Helical" evidence="6">
    <location>
        <begin position="180"/>
        <end position="201"/>
    </location>
</feature>
<dbReference type="AlphaFoldDB" id="A0A8B8QBZ9"/>
<evidence type="ECO:0000256" key="2">
    <source>
        <dbReference type="ARBA" id="ARBA00007635"/>
    </source>
</evidence>
<evidence type="ECO:0000256" key="1">
    <source>
        <dbReference type="ARBA" id="ARBA00004141"/>
    </source>
</evidence>
<keyword evidence="4 6" id="KW-1133">Transmembrane helix</keyword>
<accession>A0A8B8QBZ9</accession>
<dbReference type="Proteomes" id="UP000827889">
    <property type="component" value="Chromosome 11"/>
</dbReference>
<dbReference type="OrthoDB" id="1718296at2759"/>
<protein>
    <recommendedName>
        <fullName evidence="6">WAT1-related protein</fullName>
    </recommendedName>
</protein>
<dbReference type="SUPFAM" id="SSF103481">
    <property type="entry name" value="Multidrug resistance efflux transporter EmrE"/>
    <property type="match status" value="1"/>
</dbReference>
<evidence type="ECO:0000256" key="5">
    <source>
        <dbReference type="ARBA" id="ARBA00023136"/>
    </source>
</evidence>
<gene>
    <name evidence="9" type="primary">LOC115750476</name>
</gene>
<feature type="transmembrane region" description="Helical" evidence="6">
    <location>
        <begin position="7"/>
        <end position="28"/>
    </location>
</feature>
<feature type="domain" description="EamA" evidence="7">
    <location>
        <begin position="7"/>
        <end position="130"/>
    </location>
</feature>
<proteinExistence type="inferred from homology"/>
<dbReference type="RefSeq" id="XP_030543717.1">
    <property type="nucleotide sequence ID" value="XM_030687857.2"/>
</dbReference>
<keyword evidence="3 6" id="KW-0812">Transmembrane</keyword>
<keyword evidence="5 6" id="KW-0472">Membrane</keyword>
<evidence type="ECO:0000256" key="3">
    <source>
        <dbReference type="ARBA" id="ARBA00022692"/>
    </source>
</evidence>
<dbReference type="InterPro" id="IPR030184">
    <property type="entry name" value="WAT1-related"/>
</dbReference>
<sequence>MGLKNPYLFTILIQIMQAGMTLLTKAAFNGGMKSFIFIFYRQLAGTIFLLLLSAMFERRSAAPLTFIIFFKISTLAFLGIMLAINVYGIVLLCTLASLASAAINCVPVTTFFFAVLLRKEKLNVREIAGVAKLRGRTICMGGVATLAFFKGQILNPPFALHNAQHQHQHQHHVSSSGSTTWIVGCFPSFISVSSWGLWYVLQVPPASHEGL</sequence>
<feature type="transmembrane region" description="Helical" evidence="6">
    <location>
        <begin position="138"/>
        <end position="160"/>
    </location>
</feature>
<dbReference type="GO" id="GO:0022857">
    <property type="term" value="F:transmembrane transporter activity"/>
    <property type="evidence" value="ECO:0007669"/>
    <property type="project" value="InterPro"/>
</dbReference>
<dbReference type="GeneID" id="115750476"/>